<dbReference type="Proteomes" id="UP000076079">
    <property type="component" value="Chromosome"/>
</dbReference>
<reference evidence="2" key="2">
    <citation type="submission" date="2016-04" db="EMBL/GenBank/DDBJ databases">
        <title>First Complete Genome Sequence of a Subdivision 6 Acidobacterium.</title>
        <authorList>
            <person name="Huang S."/>
            <person name="Vieira S."/>
            <person name="Bunk B."/>
            <person name="Riedel T."/>
            <person name="Sproeer C."/>
            <person name="Overmann J."/>
        </authorList>
    </citation>
    <scope>NUCLEOTIDE SEQUENCE [LARGE SCALE GENOMIC DNA]</scope>
    <source>
        <strain evidence="2">DSM 100886 HEG_-6_39</strain>
    </source>
</reference>
<name>A0A143PFJ9_LUTPR</name>
<evidence type="ECO:0000313" key="1">
    <source>
        <dbReference type="EMBL" id="AMY07317.1"/>
    </source>
</evidence>
<accession>A0A143PFJ9</accession>
<organism evidence="1 2">
    <name type="scientific">Luteitalea pratensis</name>
    <dbReference type="NCBI Taxonomy" id="1855912"/>
    <lineage>
        <taxon>Bacteria</taxon>
        <taxon>Pseudomonadati</taxon>
        <taxon>Acidobacteriota</taxon>
        <taxon>Vicinamibacteria</taxon>
        <taxon>Vicinamibacterales</taxon>
        <taxon>Vicinamibacteraceae</taxon>
        <taxon>Luteitalea</taxon>
    </lineage>
</organism>
<dbReference type="STRING" id="1855912.LuPra_00484"/>
<sequence>MVARSTLGYRDRRGLLASSAVSTLTQSALLSQPVMVDGRHACTWKRALPNRSDSPFTLALRLLEPLRPGVRRALDVASERYGTYLRRSVAVNVR</sequence>
<proteinExistence type="predicted"/>
<dbReference type="AlphaFoldDB" id="A0A143PFJ9"/>
<dbReference type="KEGG" id="abac:LuPra_00484"/>
<gene>
    <name evidence="1" type="ORF">LuPra_00484</name>
</gene>
<keyword evidence="2" id="KW-1185">Reference proteome</keyword>
<dbReference type="RefSeq" id="WP_110169281.1">
    <property type="nucleotide sequence ID" value="NZ_CP015136.1"/>
</dbReference>
<evidence type="ECO:0000313" key="2">
    <source>
        <dbReference type="Proteomes" id="UP000076079"/>
    </source>
</evidence>
<reference evidence="1 2" key="1">
    <citation type="journal article" date="2016" name="Genome Announc.">
        <title>First Complete Genome Sequence of a Subdivision 6 Acidobacterium Strain.</title>
        <authorList>
            <person name="Huang S."/>
            <person name="Vieira S."/>
            <person name="Bunk B."/>
            <person name="Riedel T."/>
            <person name="Sproer C."/>
            <person name="Overmann J."/>
        </authorList>
    </citation>
    <scope>NUCLEOTIDE SEQUENCE [LARGE SCALE GENOMIC DNA]</scope>
    <source>
        <strain evidence="2">DSM 100886 HEG_-6_39</strain>
    </source>
</reference>
<protein>
    <submittedName>
        <fullName evidence="1">Uncharacterized protein</fullName>
    </submittedName>
</protein>
<dbReference type="EMBL" id="CP015136">
    <property type="protein sequence ID" value="AMY07317.1"/>
    <property type="molecule type" value="Genomic_DNA"/>
</dbReference>